<dbReference type="HOGENOM" id="CLU_2822383_0_0_10"/>
<reference evidence="2 3" key="1">
    <citation type="submission" date="2012-02" db="EMBL/GenBank/DDBJ databases">
        <title>The Genome Sequence of Bacteroides xylanisolvens CL03T12C04.</title>
        <authorList>
            <consortium name="The Broad Institute Genome Sequencing Platform"/>
            <person name="Earl A."/>
            <person name="Ward D."/>
            <person name="Feldgarden M."/>
            <person name="Gevers D."/>
            <person name="Zitomersky N.L."/>
            <person name="Coyne M.J."/>
            <person name="Comstock L.E."/>
            <person name="Young S.K."/>
            <person name="Zeng Q."/>
            <person name="Gargeya S."/>
            <person name="Fitzgerald M."/>
            <person name="Haas B."/>
            <person name="Abouelleil A."/>
            <person name="Alvarado L."/>
            <person name="Arachchi H.M."/>
            <person name="Berlin A."/>
            <person name="Chapman S.B."/>
            <person name="Gearin G."/>
            <person name="Goldberg J."/>
            <person name="Griggs A."/>
            <person name="Gujja S."/>
            <person name="Hansen M."/>
            <person name="Heiman D."/>
            <person name="Howarth C."/>
            <person name="Larimer J."/>
            <person name="Lui A."/>
            <person name="MacDonald P.J.P."/>
            <person name="McCowen C."/>
            <person name="Montmayeur A."/>
            <person name="Murphy C."/>
            <person name="Neiman D."/>
            <person name="Pearson M."/>
            <person name="Priest M."/>
            <person name="Roberts A."/>
            <person name="Saif S."/>
            <person name="Shea T."/>
            <person name="Sisk P."/>
            <person name="Stolte C."/>
            <person name="Sykes S."/>
            <person name="Wortman J."/>
            <person name="Nusbaum C."/>
            <person name="Birren B."/>
        </authorList>
    </citation>
    <scope>NUCLEOTIDE SEQUENCE [LARGE SCALE GENOMIC DNA]</scope>
    <source>
        <strain evidence="2 3">CL03T12C04</strain>
    </source>
</reference>
<accession>I9AKL9</accession>
<dbReference type="AlphaFoldDB" id="I9AKL9"/>
<evidence type="ECO:0000313" key="2">
    <source>
        <dbReference type="EMBL" id="EIY88240.1"/>
    </source>
</evidence>
<dbReference type="InterPro" id="IPR045865">
    <property type="entry name" value="ACT-like_dom_sf"/>
</dbReference>
<dbReference type="Pfam" id="PF13291">
    <property type="entry name" value="ACT_4"/>
    <property type="match status" value="1"/>
</dbReference>
<dbReference type="PATRIC" id="fig|997892.3.peg.192"/>
<dbReference type="Proteomes" id="UP000003566">
    <property type="component" value="Unassembled WGS sequence"/>
</dbReference>
<feature type="domain" description="ACT" evidence="1">
    <location>
        <begin position="2"/>
        <end position="63"/>
    </location>
</feature>
<dbReference type="SUPFAM" id="SSF55021">
    <property type="entry name" value="ACT-like"/>
    <property type="match status" value="1"/>
</dbReference>
<comment type="caution">
    <text evidence="2">The sequence shown here is derived from an EMBL/GenBank/DDBJ whole genome shotgun (WGS) entry which is preliminary data.</text>
</comment>
<dbReference type="EMBL" id="AGXE01000003">
    <property type="protein sequence ID" value="EIY88240.1"/>
    <property type="molecule type" value="Genomic_DNA"/>
</dbReference>
<gene>
    <name evidence="2" type="ORF">HMPREF1074_00188</name>
</gene>
<protein>
    <recommendedName>
        <fullName evidence="1">ACT domain-containing protein</fullName>
    </recommendedName>
</protein>
<sequence length="66" mass="7648">MGLLNEVTQVISRQLNVNIRKLTIETEDGIFEGKIQLWVHDVDDVKTICNNLKKIQNIKQVSRVEE</sequence>
<proteinExistence type="predicted"/>
<evidence type="ECO:0000313" key="3">
    <source>
        <dbReference type="Proteomes" id="UP000003566"/>
    </source>
</evidence>
<evidence type="ECO:0000259" key="1">
    <source>
        <dbReference type="Pfam" id="PF13291"/>
    </source>
</evidence>
<name>I9AKL9_9BACE</name>
<organism evidence="2 3">
    <name type="scientific">Bacteroides xylanisolvens CL03T12C04</name>
    <dbReference type="NCBI Taxonomy" id="997892"/>
    <lineage>
        <taxon>Bacteria</taxon>
        <taxon>Pseudomonadati</taxon>
        <taxon>Bacteroidota</taxon>
        <taxon>Bacteroidia</taxon>
        <taxon>Bacteroidales</taxon>
        <taxon>Bacteroidaceae</taxon>
        <taxon>Bacteroides</taxon>
    </lineage>
</organism>
<dbReference type="InterPro" id="IPR002912">
    <property type="entry name" value="ACT_dom"/>
</dbReference>
<dbReference type="Gene3D" id="3.30.70.260">
    <property type="match status" value="1"/>
</dbReference>